<evidence type="ECO:0008006" key="3">
    <source>
        <dbReference type="Google" id="ProtNLM"/>
    </source>
</evidence>
<protein>
    <recommendedName>
        <fullName evidence="3">DM13 domain-containing protein</fullName>
    </recommendedName>
</protein>
<organism evidence="1 2">
    <name type="scientific">Stenotrophomonas oahuensis</name>
    <dbReference type="NCBI Taxonomy" id="3003271"/>
    <lineage>
        <taxon>Bacteria</taxon>
        <taxon>Pseudomonadati</taxon>
        <taxon>Pseudomonadota</taxon>
        <taxon>Gammaproteobacteria</taxon>
        <taxon>Lysobacterales</taxon>
        <taxon>Lysobacteraceae</taxon>
        <taxon>Stenotrophomonas</taxon>
    </lineage>
</organism>
<evidence type="ECO:0000313" key="2">
    <source>
        <dbReference type="Proteomes" id="UP001302072"/>
    </source>
</evidence>
<evidence type="ECO:0000313" key="1">
    <source>
        <dbReference type="EMBL" id="WNH50868.1"/>
    </source>
</evidence>
<gene>
    <name evidence="1" type="ORF">PDM29_10730</name>
</gene>
<name>A0ABY9YJK2_9GAMM</name>
<dbReference type="Proteomes" id="UP001302072">
    <property type="component" value="Chromosome"/>
</dbReference>
<accession>A0ABY9YJK2</accession>
<proteinExistence type="predicted"/>
<keyword evidence="2" id="KW-1185">Reference proteome</keyword>
<sequence>MRSVTQRVVLTHSLALGLGLGAGLLLCAGQGVAGAAPGAQVEGALTDAPYQVHFRRDHPGSSRLYWADGRVGVSHGRIAFDGRMSVPASARRSSTVYLTSDRIANRDDFLRSQPRARRVGQITPQSRFLLDVPHDIDVDEFTTVVLWSHTDQHLISSTQYRTAWDDEPMED</sequence>
<reference evidence="1 2" key="1">
    <citation type="submission" date="2022-12" db="EMBL/GenBank/DDBJ databases">
        <title>Two new species, Stenotrophomonas aracearum and Stenotrophomonas oahuensis, isolated from Anthurium (Araceae family) in Hawaii.</title>
        <authorList>
            <person name="Chunag S.C."/>
            <person name="Dobhal S."/>
            <person name="Alvarez A."/>
            <person name="Arif M."/>
        </authorList>
    </citation>
    <scope>NUCLEOTIDE SEQUENCE [LARGE SCALE GENOMIC DNA]</scope>
    <source>
        <strain evidence="1 2">A5586</strain>
    </source>
</reference>
<dbReference type="EMBL" id="CP115541">
    <property type="protein sequence ID" value="WNH50868.1"/>
    <property type="molecule type" value="Genomic_DNA"/>
</dbReference>
<dbReference type="RefSeq" id="WP_311190167.1">
    <property type="nucleotide sequence ID" value="NZ_CP115541.1"/>
</dbReference>